<dbReference type="Proteomes" id="UP000572817">
    <property type="component" value="Unassembled WGS sequence"/>
</dbReference>
<organism evidence="1 2">
    <name type="scientific">Botryosphaeria dothidea</name>
    <dbReference type="NCBI Taxonomy" id="55169"/>
    <lineage>
        <taxon>Eukaryota</taxon>
        <taxon>Fungi</taxon>
        <taxon>Dikarya</taxon>
        <taxon>Ascomycota</taxon>
        <taxon>Pezizomycotina</taxon>
        <taxon>Dothideomycetes</taxon>
        <taxon>Dothideomycetes incertae sedis</taxon>
        <taxon>Botryosphaeriales</taxon>
        <taxon>Botryosphaeriaceae</taxon>
        <taxon>Botryosphaeria</taxon>
    </lineage>
</organism>
<reference evidence="1" key="1">
    <citation type="submission" date="2020-04" db="EMBL/GenBank/DDBJ databases">
        <title>Genome Assembly and Annotation of Botryosphaeria dothidea sdau 11-99, a Latent Pathogen of Apple Fruit Ring Rot in China.</title>
        <authorList>
            <person name="Yu C."/>
            <person name="Diao Y."/>
            <person name="Lu Q."/>
            <person name="Zhao J."/>
            <person name="Cui S."/>
            <person name="Peng C."/>
            <person name="He B."/>
            <person name="Liu H."/>
        </authorList>
    </citation>
    <scope>NUCLEOTIDE SEQUENCE [LARGE SCALE GENOMIC DNA]</scope>
    <source>
        <strain evidence="1">Sdau11-99</strain>
    </source>
</reference>
<proteinExistence type="predicted"/>
<sequence>MLSIKRACERCMAALPRPSSTLVPSFAATRDYYAARDTVDLERAELVRIISWTRKMAIKLTGMALLLGLLTTLTGPPCPPARRRHGLSALVSSANLNCSADMPGEMLWLNLLWDLGLAWHVLVAAVGAGSTVTAIQGCVANDGSASATAACVFGIASTIVTIGSAYQAMQAAGWRGEEDDAELHQRRLEAAIHHILGRSFGHDPELLGHVGHTHRLGRRDAQYYLHPRAPLFRFSHPALGLMDLAAREHANGTHFTLSPLRRPPPPDAAYDDVLDAVSCFAGGEWRDGHVLSVQMYDNTHHATFGYASLGILENGDADADLKAFGPTGMPLPVPDC</sequence>
<dbReference type="AlphaFoldDB" id="A0A8H4J212"/>
<name>A0A8H4J212_9PEZI</name>
<evidence type="ECO:0000313" key="2">
    <source>
        <dbReference type="Proteomes" id="UP000572817"/>
    </source>
</evidence>
<keyword evidence="2" id="KW-1185">Reference proteome</keyword>
<gene>
    <name evidence="1" type="ORF">GTA08_BOTSDO12677</name>
</gene>
<comment type="caution">
    <text evidence="1">The sequence shown here is derived from an EMBL/GenBank/DDBJ whole genome shotgun (WGS) entry which is preliminary data.</text>
</comment>
<evidence type="ECO:0000313" key="1">
    <source>
        <dbReference type="EMBL" id="KAF4311751.1"/>
    </source>
</evidence>
<dbReference type="EMBL" id="WWBZ02000008">
    <property type="protein sequence ID" value="KAF4311751.1"/>
    <property type="molecule type" value="Genomic_DNA"/>
</dbReference>
<accession>A0A8H4J212</accession>
<protein>
    <submittedName>
        <fullName evidence="1">Uncharacterized protein</fullName>
    </submittedName>
</protein>